<dbReference type="Proteomes" id="UP001549099">
    <property type="component" value="Unassembled WGS sequence"/>
</dbReference>
<evidence type="ECO:0000313" key="2">
    <source>
        <dbReference type="Proteomes" id="UP001549099"/>
    </source>
</evidence>
<comment type="caution">
    <text evidence="1">The sequence shown here is derived from an EMBL/GenBank/DDBJ whole genome shotgun (WGS) entry which is preliminary data.</text>
</comment>
<keyword evidence="2" id="KW-1185">Reference proteome</keyword>
<dbReference type="EMBL" id="JBEPLW010000001">
    <property type="protein sequence ID" value="MET3574303.1"/>
    <property type="molecule type" value="Genomic_DNA"/>
</dbReference>
<name>A0ABV2G7M8_9BACL</name>
<accession>A0ABV2G7M8</accession>
<proteinExistence type="predicted"/>
<protein>
    <submittedName>
        <fullName evidence="1">Uncharacterized protein</fullName>
    </submittedName>
</protein>
<dbReference type="RefSeq" id="WP_354194366.1">
    <property type="nucleotide sequence ID" value="NZ_JBEPLW010000001.1"/>
</dbReference>
<gene>
    <name evidence="1" type="ORF">ABID49_000179</name>
</gene>
<evidence type="ECO:0000313" key="1">
    <source>
        <dbReference type="EMBL" id="MET3574303.1"/>
    </source>
</evidence>
<reference evidence="1 2" key="1">
    <citation type="submission" date="2024-06" db="EMBL/GenBank/DDBJ databases">
        <title>Genomic Encyclopedia of Type Strains, Phase IV (KMG-IV): sequencing the most valuable type-strain genomes for metagenomic binning, comparative biology and taxonomic classification.</title>
        <authorList>
            <person name="Goeker M."/>
        </authorList>
    </citation>
    <scope>NUCLEOTIDE SEQUENCE [LARGE SCALE GENOMIC DNA]</scope>
    <source>
        <strain evidence="1 2">DSM 26128</strain>
    </source>
</reference>
<organism evidence="1 2">
    <name type="scientific">Bhargavaea ullalensis</name>
    <dbReference type="NCBI Taxonomy" id="1265685"/>
    <lineage>
        <taxon>Bacteria</taxon>
        <taxon>Bacillati</taxon>
        <taxon>Bacillota</taxon>
        <taxon>Bacilli</taxon>
        <taxon>Bacillales</taxon>
        <taxon>Caryophanaceae</taxon>
        <taxon>Bhargavaea</taxon>
    </lineage>
</organism>
<sequence>MTFYSYLATDRPLPAGNLGENVRIVKFSELPPTDDPADWRNLLDKKSLADLADEDVRVYDTELDAVFVSLTPVDGEPADRLPVSKPFVLQVDGIFEGNPESVQKCTDELLAFLRGELVPGEEAELYTCLSGEEGLPRNEQLDRDVRLEGSDVRVPLWFRDRQLVMLKR</sequence>